<evidence type="ECO:0000313" key="1">
    <source>
        <dbReference type="EMBL" id="KAF2746458.1"/>
    </source>
</evidence>
<accession>A0A6A6V773</accession>
<dbReference type="EMBL" id="MU006577">
    <property type="protein sequence ID" value="KAF2746458.1"/>
    <property type="molecule type" value="Genomic_DNA"/>
</dbReference>
<keyword evidence="2" id="KW-1185">Reference proteome</keyword>
<proteinExistence type="predicted"/>
<name>A0A6A6V773_9PLEO</name>
<dbReference type="Proteomes" id="UP000799440">
    <property type="component" value="Unassembled WGS sequence"/>
</dbReference>
<gene>
    <name evidence="1" type="ORF">M011DRAFT_445280</name>
</gene>
<reference evidence="1" key="1">
    <citation type="journal article" date="2020" name="Stud. Mycol.">
        <title>101 Dothideomycetes genomes: a test case for predicting lifestyles and emergence of pathogens.</title>
        <authorList>
            <person name="Haridas S."/>
            <person name="Albert R."/>
            <person name="Binder M."/>
            <person name="Bloem J."/>
            <person name="Labutti K."/>
            <person name="Salamov A."/>
            <person name="Andreopoulos B."/>
            <person name="Baker S."/>
            <person name="Barry K."/>
            <person name="Bills G."/>
            <person name="Bluhm B."/>
            <person name="Cannon C."/>
            <person name="Castanera R."/>
            <person name="Culley D."/>
            <person name="Daum C."/>
            <person name="Ezra D."/>
            <person name="Gonzalez J."/>
            <person name="Henrissat B."/>
            <person name="Kuo A."/>
            <person name="Liang C."/>
            <person name="Lipzen A."/>
            <person name="Lutzoni F."/>
            <person name="Magnuson J."/>
            <person name="Mondo S."/>
            <person name="Nolan M."/>
            <person name="Ohm R."/>
            <person name="Pangilinan J."/>
            <person name="Park H.-J."/>
            <person name="Ramirez L."/>
            <person name="Alfaro M."/>
            <person name="Sun H."/>
            <person name="Tritt A."/>
            <person name="Yoshinaga Y."/>
            <person name="Zwiers L.-H."/>
            <person name="Turgeon B."/>
            <person name="Goodwin S."/>
            <person name="Spatafora J."/>
            <person name="Crous P."/>
            <person name="Grigoriev I."/>
        </authorList>
    </citation>
    <scope>NUCLEOTIDE SEQUENCE</scope>
    <source>
        <strain evidence="1">CBS 119925</strain>
    </source>
</reference>
<dbReference type="AlphaFoldDB" id="A0A6A6V773"/>
<protein>
    <submittedName>
        <fullName evidence="1">Uncharacterized protein</fullName>
    </submittedName>
</protein>
<evidence type="ECO:0000313" key="2">
    <source>
        <dbReference type="Proteomes" id="UP000799440"/>
    </source>
</evidence>
<organism evidence="1 2">
    <name type="scientific">Sporormia fimetaria CBS 119925</name>
    <dbReference type="NCBI Taxonomy" id="1340428"/>
    <lineage>
        <taxon>Eukaryota</taxon>
        <taxon>Fungi</taxon>
        <taxon>Dikarya</taxon>
        <taxon>Ascomycota</taxon>
        <taxon>Pezizomycotina</taxon>
        <taxon>Dothideomycetes</taxon>
        <taxon>Pleosporomycetidae</taxon>
        <taxon>Pleosporales</taxon>
        <taxon>Sporormiaceae</taxon>
        <taxon>Sporormia</taxon>
    </lineage>
</organism>
<dbReference type="OrthoDB" id="5372859at2759"/>
<sequence length="323" mass="36862">MTWTESPLVDPSFPIEVLLEILQHVPYTLSSIQTLELTHPRIHAALRSYQRSISKAYADRFLRHAEVDFPRQKNEDTSFAWLSKCIRKYDVADHILDVLTSRGNWGRLGMHNMGMCYAGLLLLYRIVELDEHSDKAAFINSLPLDPSTALLTFLDHARMTARYHSPGLINLKIWGAQLRGLQITYRNMLEFAFVEAALTTHGPNFIQDTMEGREEADTTLMNVYHEHATQDWDENTLAKPWLGIMVTEGPHRAERHYRDSSPALYGVLLARMALLMGCGAHEVEDRIASDVHEPGHSLANLDLRGKARLVNKLDMDYRESEIV</sequence>